<dbReference type="GO" id="GO:0016020">
    <property type="term" value="C:membrane"/>
    <property type="evidence" value="ECO:0007669"/>
    <property type="project" value="UniProtKB-SubCell"/>
</dbReference>
<dbReference type="PANTHER" id="PTHR24349">
    <property type="entry name" value="SERINE/THREONINE-PROTEIN KINASE"/>
    <property type="match status" value="1"/>
</dbReference>
<dbReference type="FunFam" id="3.30.200.20:FF:000004">
    <property type="entry name" value="Calcium-dependent protein kinase 1"/>
    <property type="match status" value="1"/>
</dbReference>
<organism evidence="23 24">
    <name type="scientific">Arabis alpina</name>
    <name type="common">Alpine rock-cress</name>
    <dbReference type="NCBI Taxonomy" id="50452"/>
    <lineage>
        <taxon>Eukaryota</taxon>
        <taxon>Viridiplantae</taxon>
        <taxon>Streptophyta</taxon>
        <taxon>Embryophyta</taxon>
        <taxon>Tracheophyta</taxon>
        <taxon>Spermatophyta</taxon>
        <taxon>Magnoliopsida</taxon>
        <taxon>eudicotyledons</taxon>
        <taxon>Gunneridae</taxon>
        <taxon>Pentapetalae</taxon>
        <taxon>rosids</taxon>
        <taxon>malvids</taxon>
        <taxon>Brassicales</taxon>
        <taxon>Brassicaceae</taxon>
        <taxon>Arabideae</taxon>
        <taxon>Arabis</taxon>
    </lineage>
</organism>
<keyword evidence="24" id="KW-1185">Reference proteome</keyword>
<dbReference type="CDD" id="cd00051">
    <property type="entry name" value="EFh"/>
    <property type="match status" value="2"/>
</dbReference>
<evidence type="ECO:0000256" key="2">
    <source>
        <dbReference type="ARBA" id="ARBA00005354"/>
    </source>
</evidence>
<proteinExistence type="inferred from homology"/>
<sequence>MGNCNVCVRPNSEDSKPTQKPKKNNRDRKLNPFAGDFIRPTTPIRVLKDVIPMSHRTQISDKYILGRELGRGEFGITYLCTDRETHEALACKSISKRKLRTAVDVEDVRREVAIMSTLPEHPNVVKLKATYEDNENVHLVMELCEGGELFDRIVARGHYTERAAAAVARTIAEVVMMCHSNGVMHRDLKPENFLFANKKENSALKAIDFGLSVFFKPGDKFTEIVGSPYYMAPEVLKRDYGPGVDVWSAGVIIYILLCGVPPFWAETEQGVALAILRGVIDFKRDPWPQISESAKSLVKQMLDPDPTKRLTAQQVLAHPWIQNAKKAPNVPLGDIVRSRLKQFSMMNRFKKKVLRVIAEHLSIQEVEVIKDMFSLMDDDNDGKITYQELKAGLQKVGSQLGEPEIKMLMEVADVDGNGFLDYGEFVAVIIHLQKIENDELFKLAFMFFDKDESTYIELDELREALADELGEPDISVLNDIMREVDTDKDGRINYEEFVTMMKAGTDWRKASRQYSRERFKSLSLNLMKDGSLHLHDALTGQSVPV</sequence>
<keyword evidence="10 19" id="KW-0547">Nucleotide-binding</keyword>
<evidence type="ECO:0000256" key="10">
    <source>
        <dbReference type="ARBA" id="ARBA00022741"/>
    </source>
</evidence>
<feature type="region of interest" description="Disordered" evidence="20">
    <location>
        <begin position="1"/>
        <end position="32"/>
    </location>
</feature>
<name>A0A087HPI4_ARAAL</name>
<dbReference type="Pfam" id="PF00069">
    <property type="entry name" value="Pkinase"/>
    <property type="match status" value="1"/>
</dbReference>
<comment type="subcellular location">
    <subcellularLocation>
        <location evidence="1">Membrane</location>
        <topology evidence="1">Lipid-anchor</topology>
    </subcellularLocation>
</comment>
<dbReference type="PROSITE" id="PS00107">
    <property type="entry name" value="PROTEIN_KINASE_ATP"/>
    <property type="match status" value="1"/>
</dbReference>
<dbReference type="EMBL" id="CM002869">
    <property type="protein sequence ID" value="KFK44036.1"/>
    <property type="molecule type" value="Genomic_DNA"/>
</dbReference>
<feature type="domain" description="EF-hand" evidence="22">
    <location>
        <begin position="436"/>
        <end position="471"/>
    </location>
</feature>
<dbReference type="Gene3D" id="3.30.200.20">
    <property type="entry name" value="Phosphorylase Kinase, domain 1"/>
    <property type="match status" value="1"/>
</dbReference>
<dbReference type="InterPro" id="IPR000719">
    <property type="entry name" value="Prot_kinase_dom"/>
</dbReference>
<evidence type="ECO:0000259" key="22">
    <source>
        <dbReference type="PROSITE" id="PS50222"/>
    </source>
</evidence>
<evidence type="ECO:0000256" key="20">
    <source>
        <dbReference type="SAM" id="MobiDB-lite"/>
    </source>
</evidence>
<evidence type="ECO:0000256" key="18">
    <source>
        <dbReference type="ARBA" id="ARBA00048679"/>
    </source>
</evidence>
<dbReference type="eggNOG" id="KOG0032">
    <property type="taxonomic scope" value="Eukaryota"/>
</dbReference>
<evidence type="ECO:0000313" key="23">
    <source>
        <dbReference type="EMBL" id="KFK44036.1"/>
    </source>
</evidence>
<reference evidence="24" key="1">
    <citation type="journal article" date="2015" name="Nat. Plants">
        <title>Genome expansion of Arabis alpina linked with retrotransposition and reduced symmetric DNA methylation.</title>
        <authorList>
            <person name="Willing E.M."/>
            <person name="Rawat V."/>
            <person name="Mandakova T."/>
            <person name="Maumus F."/>
            <person name="James G.V."/>
            <person name="Nordstroem K.J."/>
            <person name="Becker C."/>
            <person name="Warthmann N."/>
            <person name="Chica C."/>
            <person name="Szarzynska B."/>
            <person name="Zytnicki M."/>
            <person name="Albani M.C."/>
            <person name="Kiefer C."/>
            <person name="Bergonzi S."/>
            <person name="Castaings L."/>
            <person name="Mateos J.L."/>
            <person name="Berns M.C."/>
            <person name="Bujdoso N."/>
            <person name="Piofczyk T."/>
            <person name="de Lorenzo L."/>
            <person name="Barrero-Sicilia C."/>
            <person name="Mateos I."/>
            <person name="Piednoel M."/>
            <person name="Hagmann J."/>
            <person name="Chen-Min-Tao R."/>
            <person name="Iglesias-Fernandez R."/>
            <person name="Schuster S.C."/>
            <person name="Alonso-Blanco C."/>
            <person name="Roudier F."/>
            <person name="Carbonero P."/>
            <person name="Paz-Ares J."/>
            <person name="Davis S.J."/>
            <person name="Pecinka A."/>
            <person name="Quesneville H."/>
            <person name="Colot V."/>
            <person name="Lysak M.A."/>
            <person name="Weigel D."/>
            <person name="Coupland G."/>
            <person name="Schneeberger K."/>
        </authorList>
    </citation>
    <scope>NUCLEOTIDE SEQUENCE [LARGE SCALE GENOMIC DNA]</scope>
    <source>
        <strain evidence="24">cv. Pajares</strain>
    </source>
</reference>
<dbReference type="InterPro" id="IPR050205">
    <property type="entry name" value="CDPK_Ser/Thr_kinases"/>
</dbReference>
<dbReference type="Gramene" id="KFK44036">
    <property type="protein sequence ID" value="KFK44036"/>
    <property type="gene ID" value="AALP_AA1G207300"/>
</dbReference>
<evidence type="ECO:0000256" key="17">
    <source>
        <dbReference type="ARBA" id="ARBA00047899"/>
    </source>
</evidence>
<dbReference type="GO" id="GO:0004674">
    <property type="term" value="F:protein serine/threonine kinase activity"/>
    <property type="evidence" value="ECO:0007669"/>
    <property type="project" value="UniProtKB-KW"/>
</dbReference>
<evidence type="ECO:0000256" key="11">
    <source>
        <dbReference type="ARBA" id="ARBA00022777"/>
    </source>
</evidence>
<gene>
    <name evidence="23" type="ordered locus">AALP_Aa1g207300</name>
</gene>
<evidence type="ECO:0000313" key="24">
    <source>
        <dbReference type="Proteomes" id="UP000029120"/>
    </source>
</evidence>
<dbReference type="GO" id="GO:0005509">
    <property type="term" value="F:calcium ion binding"/>
    <property type="evidence" value="ECO:0007669"/>
    <property type="project" value="InterPro"/>
</dbReference>
<feature type="binding site" evidence="19">
    <location>
        <position position="92"/>
    </location>
    <ligand>
        <name>ATP</name>
        <dbReference type="ChEBI" id="CHEBI:30616"/>
    </ligand>
</feature>
<dbReference type="InterPro" id="IPR008271">
    <property type="entry name" value="Ser/Thr_kinase_AS"/>
</dbReference>
<evidence type="ECO:0000259" key="21">
    <source>
        <dbReference type="PROSITE" id="PS50011"/>
    </source>
</evidence>
<dbReference type="Pfam" id="PF13499">
    <property type="entry name" value="EF-hand_7"/>
    <property type="match status" value="2"/>
</dbReference>
<comment type="similarity">
    <text evidence="2">Belongs to the protein kinase superfamily. CAMK Ser/Thr protein kinase family. CaMK subfamily.</text>
</comment>
<dbReference type="GO" id="GO:0005524">
    <property type="term" value="F:ATP binding"/>
    <property type="evidence" value="ECO:0007669"/>
    <property type="project" value="UniProtKB-UniRule"/>
</dbReference>
<dbReference type="PROSITE" id="PS50011">
    <property type="entry name" value="PROTEIN_KINASE_DOM"/>
    <property type="match status" value="1"/>
</dbReference>
<keyword evidence="15" id="KW-0449">Lipoprotein</keyword>
<dbReference type="PROSITE" id="PS50222">
    <property type="entry name" value="EF_HAND_2"/>
    <property type="match status" value="4"/>
</dbReference>
<dbReference type="InterPro" id="IPR018247">
    <property type="entry name" value="EF_Hand_1_Ca_BS"/>
</dbReference>
<dbReference type="SMART" id="SM00054">
    <property type="entry name" value="EFh"/>
    <property type="match status" value="4"/>
</dbReference>
<dbReference type="InterPro" id="IPR011992">
    <property type="entry name" value="EF-hand-dom_pair"/>
</dbReference>
<dbReference type="AlphaFoldDB" id="A0A087HPI4"/>
<dbReference type="PROSITE" id="PS00108">
    <property type="entry name" value="PROTEIN_KINASE_ST"/>
    <property type="match status" value="1"/>
</dbReference>
<evidence type="ECO:0000256" key="1">
    <source>
        <dbReference type="ARBA" id="ARBA00004635"/>
    </source>
</evidence>
<evidence type="ECO:0000256" key="9">
    <source>
        <dbReference type="ARBA" id="ARBA00022737"/>
    </source>
</evidence>
<evidence type="ECO:0000256" key="4">
    <source>
        <dbReference type="ARBA" id="ARBA00022527"/>
    </source>
</evidence>
<protein>
    <recommendedName>
        <fullName evidence="3">non-specific serine/threonine protein kinase</fullName>
        <ecNumber evidence="3">2.7.11.1</ecNumber>
    </recommendedName>
</protein>
<comment type="similarity">
    <text evidence="16">Belongs to the protein kinase superfamily. Ser/Thr protein kinase family. CDPK subfamily.</text>
</comment>
<keyword evidence="12" id="KW-0106">Calcium</keyword>
<feature type="domain" description="EF-hand" evidence="22">
    <location>
        <begin position="364"/>
        <end position="399"/>
    </location>
</feature>
<keyword evidence="5" id="KW-0597">Phosphoprotein</keyword>
<dbReference type="CDD" id="cd05117">
    <property type="entry name" value="STKc_CAMK"/>
    <property type="match status" value="1"/>
</dbReference>
<evidence type="ECO:0000256" key="14">
    <source>
        <dbReference type="ARBA" id="ARBA00023136"/>
    </source>
</evidence>
<dbReference type="EC" id="2.7.11.1" evidence="3"/>
<dbReference type="FunFam" id="1.10.510.10:FF:000067">
    <property type="entry name" value="calcium-dependent protein kinase 13"/>
    <property type="match status" value="1"/>
</dbReference>
<keyword evidence="14" id="KW-0472">Membrane</keyword>
<evidence type="ECO:0000256" key="7">
    <source>
        <dbReference type="ARBA" id="ARBA00022707"/>
    </source>
</evidence>
<dbReference type="InterPro" id="IPR002048">
    <property type="entry name" value="EF_hand_dom"/>
</dbReference>
<dbReference type="InterPro" id="IPR011009">
    <property type="entry name" value="Kinase-like_dom_sf"/>
</dbReference>
<keyword evidence="6" id="KW-0808">Transferase</keyword>
<dbReference type="OrthoDB" id="40902at2759"/>
<dbReference type="FunFam" id="1.10.238.10:FF:000050">
    <property type="entry name" value="Calcium-dependent protein kinase 7"/>
    <property type="match status" value="1"/>
</dbReference>
<dbReference type="SMART" id="SM00220">
    <property type="entry name" value="S_TKc"/>
    <property type="match status" value="1"/>
</dbReference>
<feature type="domain" description="EF-hand" evidence="22">
    <location>
        <begin position="400"/>
        <end position="435"/>
    </location>
</feature>
<keyword evidence="4" id="KW-0723">Serine/threonine-protein kinase</keyword>
<evidence type="ECO:0000256" key="16">
    <source>
        <dbReference type="ARBA" id="ARBA00024334"/>
    </source>
</evidence>
<dbReference type="InterPro" id="IPR017441">
    <property type="entry name" value="Protein_kinase_ATP_BS"/>
</dbReference>
<dbReference type="OMA" id="AHPWIQN"/>
<feature type="domain" description="EF-hand" evidence="22">
    <location>
        <begin position="472"/>
        <end position="507"/>
    </location>
</feature>
<dbReference type="Gene3D" id="1.10.510.10">
    <property type="entry name" value="Transferase(Phosphotransferase) domain 1"/>
    <property type="match status" value="1"/>
</dbReference>
<comment type="catalytic activity">
    <reaction evidence="18">
        <text>L-seryl-[protein] + ATP = O-phospho-L-seryl-[protein] + ADP + H(+)</text>
        <dbReference type="Rhea" id="RHEA:17989"/>
        <dbReference type="Rhea" id="RHEA-COMP:9863"/>
        <dbReference type="Rhea" id="RHEA-COMP:11604"/>
        <dbReference type="ChEBI" id="CHEBI:15378"/>
        <dbReference type="ChEBI" id="CHEBI:29999"/>
        <dbReference type="ChEBI" id="CHEBI:30616"/>
        <dbReference type="ChEBI" id="CHEBI:83421"/>
        <dbReference type="ChEBI" id="CHEBI:456216"/>
        <dbReference type="EC" id="2.7.11.1"/>
    </reaction>
</comment>
<evidence type="ECO:0000256" key="3">
    <source>
        <dbReference type="ARBA" id="ARBA00012513"/>
    </source>
</evidence>
<evidence type="ECO:0000256" key="8">
    <source>
        <dbReference type="ARBA" id="ARBA00022723"/>
    </source>
</evidence>
<dbReference type="Gene3D" id="1.10.238.10">
    <property type="entry name" value="EF-hand"/>
    <property type="match status" value="1"/>
</dbReference>
<evidence type="ECO:0000256" key="5">
    <source>
        <dbReference type="ARBA" id="ARBA00022553"/>
    </source>
</evidence>
<dbReference type="Proteomes" id="UP000029120">
    <property type="component" value="Chromosome 1"/>
</dbReference>
<keyword evidence="11" id="KW-0418">Kinase</keyword>
<accession>A0A087HPI4</accession>
<keyword evidence="7" id="KW-0519">Myristate</keyword>
<evidence type="ECO:0000256" key="12">
    <source>
        <dbReference type="ARBA" id="ARBA00022837"/>
    </source>
</evidence>
<dbReference type="SUPFAM" id="SSF47473">
    <property type="entry name" value="EF-hand"/>
    <property type="match status" value="1"/>
</dbReference>
<evidence type="ECO:0000256" key="19">
    <source>
        <dbReference type="PROSITE-ProRule" id="PRU10141"/>
    </source>
</evidence>
<comment type="catalytic activity">
    <reaction evidence="17">
        <text>L-threonyl-[protein] + ATP = O-phospho-L-threonyl-[protein] + ADP + H(+)</text>
        <dbReference type="Rhea" id="RHEA:46608"/>
        <dbReference type="Rhea" id="RHEA-COMP:11060"/>
        <dbReference type="Rhea" id="RHEA-COMP:11605"/>
        <dbReference type="ChEBI" id="CHEBI:15378"/>
        <dbReference type="ChEBI" id="CHEBI:30013"/>
        <dbReference type="ChEBI" id="CHEBI:30616"/>
        <dbReference type="ChEBI" id="CHEBI:61977"/>
        <dbReference type="ChEBI" id="CHEBI:456216"/>
        <dbReference type="EC" id="2.7.11.1"/>
    </reaction>
</comment>
<keyword evidence="9" id="KW-0677">Repeat</keyword>
<evidence type="ECO:0000256" key="15">
    <source>
        <dbReference type="ARBA" id="ARBA00023288"/>
    </source>
</evidence>
<dbReference type="PROSITE" id="PS00018">
    <property type="entry name" value="EF_HAND_1"/>
    <property type="match status" value="3"/>
</dbReference>
<feature type="domain" description="Protein kinase" evidence="21">
    <location>
        <begin position="63"/>
        <end position="321"/>
    </location>
</feature>
<evidence type="ECO:0000256" key="6">
    <source>
        <dbReference type="ARBA" id="ARBA00022679"/>
    </source>
</evidence>
<keyword evidence="8" id="KW-0479">Metal-binding</keyword>
<dbReference type="SUPFAM" id="SSF56112">
    <property type="entry name" value="Protein kinase-like (PK-like)"/>
    <property type="match status" value="1"/>
</dbReference>
<keyword evidence="13 19" id="KW-0067">ATP-binding</keyword>
<evidence type="ECO:0000256" key="13">
    <source>
        <dbReference type="ARBA" id="ARBA00022840"/>
    </source>
</evidence>